<dbReference type="Pfam" id="PF02171">
    <property type="entry name" value="Piwi"/>
    <property type="match status" value="1"/>
</dbReference>
<dbReference type="InterPro" id="IPR012337">
    <property type="entry name" value="RNaseH-like_sf"/>
</dbReference>
<sequence>MTSAKDRRKKREKAARAAEPATASGAGQIDETEKTVKAGREEALEEMMSETNFHRYTVNIKRQVPDKKGKEPVAPPGSSKKGKAKAADDGAPPEGPNDDVVEENVGDDANPRKRKRGHIILRLLKTDPELKDAYDKGLLVSDFHSTIICTKELTEQLFIVRYCGEKSRYRLETFKVTLTAPEAPHSWPNPLSLQDLICYLQCRDLNNMPNVRVAEFVQTFNIWLRHISKYFYVSTPQKYIVVGGKAYSLKSGSNPNDLKGGVVSIRGYFSSIRLAASRILANVNVTHGGNEDLETFLRGVHTDDGQTLEHPPKFVPAVPDKKGAANANQVYFRYHDVEKDEYEYRSSTSTSATILYAREAVTMRPGGWNLADPDPKHKMKYSLPAQVPRWSMLIIQDSSKRPYPSEDEAKIICKDLVQVMRSRGMWMTQASPPGPHQALETVALNDNGVLDPTDLQSSMARFGSGKIRLLFVLFSKALSSTNYARLKLMGDIECGIHTVCMVKPKIKDKSTDPQWRDNVLLKANLKPGGDNQHIKFNSGDPRLINKDTTLVLGLDVTHPPPNAKEKERKSVVGMMANRPGIMISLESMKKLLHPHLTRWKTKTRSYPTQIILYRDGVSEGQYDQVVKSEYRLLRDAYTSLCGPTSPTTNPKLPKITIVIVGKRHHMRFYPNPATAHHAGNARPGTLVDRGVQGTARPAHYVVVADDILGALGRAHMALSGFANASEVLHDFTHALCYALGHCTKAISVCAPARLADMVCDRARFYLAARSESDKRRLDVHANLSESMFYI</sequence>
<dbReference type="SMART" id="SM00950">
    <property type="entry name" value="Piwi"/>
    <property type="match status" value="1"/>
</dbReference>
<name>A0AAE0XD21_9PEZI</name>
<dbReference type="PANTHER" id="PTHR22891">
    <property type="entry name" value="EUKARYOTIC TRANSLATION INITIATION FACTOR 2C"/>
    <property type="match status" value="1"/>
</dbReference>
<dbReference type="InterPro" id="IPR003165">
    <property type="entry name" value="Piwi"/>
</dbReference>
<feature type="domain" description="Piwi" evidence="2">
    <location>
        <begin position="469"/>
        <end position="767"/>
    </location>
</feature>
<accession>A0AAE0XD21</accession>
<feature type="compositionally biased region" description="Acidic residues" evidence="1">
    <location>
        <begin position="96"/>
        <end position="106"/>
    </location>
</feature>
<gene>
    <name evidence="3" type="ORF">B0T22DRAFT_515786</name>
</gene>
<organism evidence="3 4">
    <name type="scientific">Podospora appendiculata</name>
    <dbReference type="NCBI Taxonomy" id="314037"/>
    <lineage>
        <taxon>Eukaryota</taxon>
        <taxon>Fungi</taxon>
        <taxon>Dikarya</taxon>
        <taxon>Ascomycota</taxon>
        <taxon>Pezizomycotina</taxon>
        <taxon>Sordariomycetes</taxon>
        <taxon>Sordariomycetidae</taxon>
        <taxon>Sordariales</taxon>
        <taxon>Podosporaceae</taxon>
        <taxon>Podospora</taxon>
    </lineage>
</organism>
<dbReference type="GO" id="GO:0003676">
    <property type="term" value="F:nucleic acid binding"/>
    <property type="evidence" value="ECO:0007669"/>
    <property type="project" value="InterPro"/>
</dbReference>
<dbReference type="PROSITE" id="PS50822">
    <property type="entry name" value="PIWI"/>
    <property type="match status" value="1"/>
</dbReference>
<reference evidence="3" key="2">
    <citation type="submission" date="2023-06" db="EMBL/GenBank/DDBJ databases">
        <authorList>
            <consortium name="Lawrence Berkeley National Laboratory"/>
            <person name="Haridas S."/>
            <person name="Hensen N."/>
            <person name="Bonometti L."/>
            <person name="Westerberg I."/>
            <person name="Brannstrom I.O."/>
            <person name="Guillou S."/>
            <person name="Cros-Aarteil S."/>
            <person name="Calhoun S."/>
            <person name="Kuo A."/>
            <person name="Mondo S."/>
            <person name="Pangilinan J."/>
            <person name="Riley R."/>
            <person name="Labutti K."/>
            <person name="Andreopoulos B."/>
            <person name="Lipzen A."/>
            <person name="Chen C."/>
            <person name="Yanf M."/>
            <person name="Daum C."/>
            <person name="Ng V."/>
            <person name="Clum A."/>
            <person name="Steindorff A."/>
            <person name="Ohm R."/>
            <person name="Martin F."/>
            <person name="Silar P."/>
            <person name="Natvig D."/>
            <person name="Lalanne C."/>
            <person name="Gautier V."/>
            <person name="Ament-Velasquez S.L."/>
            <person name="Kruys A."/>
            <person name="Hutchinson M.I."/>
            <person name="Powell A.J."/>
            <person name="Barry K."/>
            <person name="Miller A.N."/>
            <person name="Grigoriev I.V."/>
            <person name="Debuchy R."/>
            <person name="Gladieux P."/>
            <person name="Thoren M.H."/>
            <person name="Johannesson H."/>
        </authorList>
    </citation>
    <scope>NUCLEOTIDE SEQUENCE</scope>
    <source>
        <strain evidence="3">CBS 314.62</strain>
    </source>
</reference>
<feature type="compositionally biased region" description="Basic residues" evidence="1">
    <location>
        <begin position="1"/>
        <end position="13"/>
    </location>
</feature>
<protein>
    <submittedName>
        <fullName evidence="3">Ribonuclease H-like domain-containing protein</fullName>
    </submittedName>
</protein>
<reference evidence="3" key="1">
    <citation type="journal article" date="2023" name="Mol. Phylogenet. Evol.">
        <title>Genome-scale phylogeny and comparative genomics of the fungal order Sordariales.</title>
        <authorList>
            <person name="Hensen N."/>
            <person name="Bonometti L."/>
            <person name="Westerberg I."/>
            <person name="Brannstrom I.O."/>
            <person name="Guillou S."/>
            <person name="Cros-Aarteil S."/>
            <person name="Calhoun S."/>
            <person name="Haridas S."/>
            <person name="Kuo A."/>
            <person name="Mondo S."/>
            <person name="Pangilinan J."/>
            <person name="Riley R."/>
            <person name="LaButti K."/>
            <person name="Andreopoulos B."/>
            <person name="Lipzen A."/>
            <person name="Chen C."/>
            <person name="Yan M."/>
            <person name="Daum C."/>
            <person name="Ng V."/>
            <person name="Clum A."/>
            <person name="Steindorff A."/>
            <person name="Ohm R.A."/>
            <person name="Martin F."/>
            <person name="Silar P."/>
            <person name="Natvig D.O."/>
            <person name="Lalanne C."/>
            <person name="Gautier V."/>
            <person name="Ament-Velasquez S.L."/>
            <person name="Kruys A."/>
            <person name="Hutchinson M.I."/>
            <person name="Powell A.J."/>
            <person name="Barry K."/>
            <person name="Miller A.N."/>
            <person name="Grigoriev I.V."/>
            <person name="Debuchy R."/>
            <person name="Gladieux P."/>
            <person name="Hiltunen Thoren M."/>
            <person name="Johannesson H."/>
        </authorList>
    </citation>
    <scope>NUCLEOTIDE SEQUENCE</scope>
    <source>
        <strain evidence="3">CBS 314.62</strain>
    </source>
</reference>
<evidence type="ECO:0000313" key="3">
    <source>
        <dbReference type="EMBL" id="KAK3690414.1"/>
    </source>
</evidence>
<feature type="compositionally biased region" description="Basic and acidic residues" evidence="1">
    <location>
        <begin position="31"/>
        <end position="42"/>
    </location>
</feature>
<dbReference type="InterPro" id="IPR036397">
    <property type="entry name" value="RNaseH_sf"/>
</dbReference>
<dbReference type="SUPFAM" id="SSF53098">
    <property type="entry name" value="Ribonuclease H-like"/>
    <property type="match status" value="1"/>
</dbReference>
<comment type="caution">
    <text evidence="3">The sequence shown here is derived from an EMBL/GenBank/DDBJ whole genome shotgun (WGS) entry which is preliminary data.</text>
</comment>
<dbReference type="InterPro" id="IPR014811">
    <property type="entry name" value="ArgoL1"/>
</dbReference>
<evidence type="ECO:0000259" key="2">
    <source>
        <dbReference type="PROSITE" id="PS50822"/>
    </source>
</evidence>
<dbReference type="Gene3D" id="3.40.50.2300">
    <property type="match status" value="1"/>
</dbReference>
<keyword evidence="4" id="KW-1185">Reference proteome</keyword>
<dbReference type="Proteomes" id="UP001270362">
    <property type="component" value="Unassembled WGS sequence"/>
</dbReference>
<dbReference type="Pfam" id="PF08699">
    <property type="entry name" value="ArgoL1"/>
    <property type="match status" value="1"/>
</dbReference>
<proteinExistence type="predicted"/>
<dbReference type="AlphaFoldDB" id="A0AAE0XD21"/>
<feature type="region of interest" description="Disordered" evidence="1">
    <location>
        <begin position="1"/>
        <end position="112"/>
    </location>
</feature>
<dbReference type="SMART" id="SM01163">
    <property type="entry name" value="DUF1785"/>
    <property type="match status" value="1"/>
</dbReference>
<dbReference type="Gene3D" id="3.30.420.10">
    <property type="entry name" value="Ribonuclease H-like superfamily/Ribonuclease H"/>
    <property type="match status" value="1"/>
</dbReference>
<evidence type="ECO:0000256" key="1">
    <source>
        <dbReference type="SAM" id="MobiDB-lite"/>
    </source>
</evidence>
<dbReference type="EMBL" id="JAULSO010000002">
    <property type="protein sequence ID" value="KAK3690414.1"/>
    <property type="molecule type" value="Genomic_DNA"/>
</dbReference>
<evidence type="ECO:0000313" key="4">
    <source>
        <dbReference type="Proteomes" id="UP001270362"/>
    </source>
</evidence>